<dbReference type="Proteomes" id="UP001501536">
    <property type="component" value="Unassembled WGS sequence"/>
</dbReference>
<protein>
    <submittedName>
        <fullName evidence="1">Uncharacterized protein</fullName>
    </submittedName>
</protein>
<comment type="caution">
    <text evidence="1">The sequence shown here is derived from an EMBL/GenBank/DDBJ whole genome shotgun (WGS) entry which is preliminary data.</text>
</comment>
<proteinExistence type="predicted"/>
<evidence type="ECO:0000313" key="1">
    <source>
        <dbReference type="EMBL" id="GAA3702727.1"/>
    </source>
</evidence>
<sequence length="240" mass="26401">MASDEQENLELFEHLGEQMSFLAASMRLYRAGSIAEAKRLAATIRVLVHDTTSSRSLLKQMDVKDKLFWISSGSVDPANLIATFNLALFDTNMRSFTPLPAGFIEEIGVAVDFETWWLEPVMKDVWGDMFSRKDIILALANKEGGAHVDKLQRRMRALAREGSLGLSMEPGPDALCFGGAVELSSGRPVEPAIPSDGLVVASPLPASAATITTEIYNTLTNQWPRLHPDGKDWDLPAREE</sequence>
<name>A0ABP7DD75_9MICC</name>
<accession>A0ABP7DD75</accession>
<gene>
    <name evidence="1" type="ORF">GCM10022377_15430</name>
</gene>
<dbReference type="EMBL" id="BAABCJ010000002">
    <property type="protein sequence ID" value="GAA3702727.1"/>
    <property type="molecule type" value="Genomic_DNA"/>
</dbReference>
<evidence type="ECO:0000313" key="2">
    <source>
        <dbReference type="Proteomes" id="UP001501536"/>
    </source>
</evidence>
<organism evidence="1 2">
    <name type="scientific">Zhihengliuella alba</name>
    <dbReference type="NCBI Taxonomy" id="547018"/>
    <lineage>
        <taxon>Bacteria</taxon>
        <taxon>Bacillati</taxon>
        <taxon>Actinomycetota</taxon>
        <taxon>Actinomycetes</taxon>
        <taxon>Micrococcales</taxon>
        <taxon>Micrococcaceae</taxon>
        <taxon>Zhihengliuella</taxon>
    </lineage>
</organism>
<keyword evidence="2" id="KW-1185">Reference proteome</keyword>
<reference evidence="2" key="1">
    <citation type="journal article" date="2019" name="Int. J. Syst. Evol. Microbiol.">
        <title>The Global Catalogue of Microorganisms (GCM) 10K type strain sequencing project: providing services to taxonomists for standard genome sequencing and annotation.</title>
        <authorList>
            <consortium name="The Broad Institute Genomics Platform"/>
            <consortium name="The Broad Institute Genome Sequencing Center for Infectious Disease"/>
            <person name="Wu L."/>
            <person name="Ma J."/>
        </authorList>
    </citation>
    <scope>NUCLEOTIDE SEQUENCE [LARGE SCALE GENOMIC DNA]</scope>
    <source>
        <strain evidence="2">JCM 16961</strain>
    </source>
</reference>